<dbReference type="PANTHER" id="PTHR22835">
    <property type="entry name" value="ZINC FINGER FYVE DOMAIN CONTAINING PROTEIN"/>
    <property type="match status" value="1"/>
</dbReference>
<accession>A0A1R1PI24</accession>
<dbReference type="InterPro" id="IPR001087">
    <property type="entry name" value="GDSL"/>
</dbReference>
<dbReference type="GO" id="GO:0016788">
    <property type="term" value="F:hydrolase activity, acting on ester bonds"/>
    <property type="evidence" value="ECO:0007669"/>
    <property type="project" value="InterPro"/>
</dbReference>
<dbReference type="SUPFAM" id="SSF52266">
    <property type="entry name" value="SGNH hydrolase"/>
    <property type="match status" value="1"/>
</dbReference>
<dbReference type="CDD" id="cd01846">
    <property type="entry name" value="fatty_acyltransferase_like"/>
    <property type="match status" value="1"/>
</dbReference>
<dbReference type="PANTHER" id="PTHR22835:SF659">
    <property type="entry name" value="GDSL LIPASE_ACYLHYDROLASE, PUTATIVE (AFU_ORTHOLOGUE AFUA_2G00510)-RELATED"/>
    <property type="match status" value="1"/>
</dbReference>
<name>A0A1R1PI24_ZANCU</name>
<evidence type="ECO:0000313" key="2">
    <source>
        <dbReference type="EMBL" id="OMH80606.1"/>
    </source>
</evidence>
<sequence>MSLKSIERLVVFGDCMADSGNIYELSENTFPSIPFYNGRFSNGPSWVENFARILGVSVDNYAYGGATINNELVSGKVKLPDGSKKLIPGVKQQIMKYLKLYPLSSKNVPIDRTLFIINAGTIDLSTLIIPEYYSIKGQISASRFVTELIECTSMLYEHAHAKNILIVNCFPHELMPYVVQMQNTKITQSCRNFTREFNEQLMNSIQKLSFEYPMLNIIMYNVCDLVKKVNKNPAKYGLDEDVLVPAVDSYSKQMGIKTGGVGVMVENKGAMVKLWFDDSHFGSRMHQIIAVDAIKKLSLDIINNPTNYYHV</sequence>
<keyword evidence="3" id="KW-1185">Reference proteome</keyword>
<organism evidence="2 3">
    <name type="scientific">Zancudomyces culisetae</name>
    <name type="common">Gut fungus</name>
    <name type="synonym">Smittium culisetae</name>
    <dbReference type="NCBI Taxonomy" id="1213189"/>
    <lineage>
        <taxon>Eukaryota</taxon>
        <taxon>Fungi</taxon>
        <taxon>Fungi incertae sedis</taxon>
        <taxon>Zoopagomycota</taxon>
        <taxon>Kickxellomycotina</taxon>
        <taxon>Harpellomycetes</taxon>
        <taxon>Harpellales</taxon>
        <taxon>Legeriomycetaceae</taxon>
        <taxon>Zancudomyces</taxon>
    </lineage>
</organism>
<dbReference type="EMBL" id="LSSK01001134">
    <property type="protein sequence ID" value="OMH80606.1"/>
    <property type="molecule type" value="Genomic_DNA"/>
</dbReference>
<dbReference type="OrthoDB" id="1600564at2759"/>
<gene>
    <name evidence="2" type="ORF">AX774_g5955</name>
</gene>
<dbReference type="Pfam" id="PF00657">
    <property type="entry name" value="Lipase_GDSL"/>
    <property type="match status" value="1"/>
</dbReference>
<dbReference type="AlphaFoldDB" id="A0A1R1PI24"/>
<comment type="caution">
    <text evidence="2">The sequence shown here is derived from an EMBL/GenBank/DDBJ whole genome shotgun (WGS) entry which is preliminary data.</text>
</comment>
<comment type="similarity">
    <text evidence="1">Belongs to the 'GDSL' lipolytic enzyme family.</text>
</comment>
<evidence type="ECO:0000256" key="1">
    <source>
        <dbReference type="ARBA" id="ARBA00008668"/>
    </source>
</evidence>
<reference evidence="3" key="1">
    <citation type="submission" date="2017-01" db="EMBL/GenBank/DDBJ databases">
        <authorList>
            <person name="Wang Y."/>
            <person name="White M."/>
            <person name="Kvist S."/>
            <person name="Moncalvo J.-M."/>
        </authorList>
    </citation>
    <scope>NUCLEOTIDE SEQUENCE [LARGE SCALE GENOMIC DNA]</scope>
    <source>
        <strain evidence="3">COL-18-3</strain>
    </source>
</reference>
<protein>
    <submittedName>
        <fullName evidence="2">Thermolabile hemolysin</fullName>
    </submittedName>
</protein>
<evidence type="ECO:0000313" key="3">
    <source>
        <dbReference type="Proteomes" id="UP000188320"/>
    </source>
</evidence>
<proteinExistence type="inferred from homology"/>
<dbReference type="InterPro" id="IPR036514">
    <property type="entry name" value="SGNH_hydro_sf"/>
</dbReference>
<dbReference type="Gene3D" id="3.40.50.1110">
    <property type="entry name" value="SGNH hydrolase"/>
    <property type="match status" value="1"/>
</dbReference>
<dbReference type="Proteomes" id="UP000188320">
    <property type="component" value="Unassembled WGS sequence"/>
</dbReference>